<feature type="transmembrane region" description="Helical" evidence="6">
    <location>
        <begin position="12"/>
        <end position="34"/>
    </location>
</feature>
<dbReference type="PANTHER" id="PTHR42770">
    <property type="entry name" value="AMINO ACID TRANSPORTER-RELATED"/>
    <property type="match status" value="1"/>
</dbReference>
<feature type="transmembrane region" description="Helical" evidence="6">
    <location>
        <begin position="375"/>
        <end position="395"/>
    </location>
</feature>
<feature type="transmembrane region" description="Helical" evidence="6">
    <location>
        <begin position="91"/>
        <end position="116"/>
    </location>
</feature>
<organism evidence="7 8">
    <name type="scientific">Halogeometricum borinquense</name>
    <dbReference type="NCBI Taxonomy" id="60847"/>
    <lineage>
        <taxon>Archaea</taxon>
        <taxon>Methanobacteriati</taxon>
        <taxon>Methanobacteriota</taxon>
        <taxon>Stenosarchaea group</taxon>
        <taxon>Halobacteria</taxon>
        <taxon>Halobacteriales</taxon>
        <taxon>Haloferacaceae</taxon>
        <taxon>Halogeometricum</taxon>
    </lineage>
</organism>
<keyword evidence="2" id="KW-1003">Cell membrane</keyword>
<dbReference type="InterPro" id="IPR014729">
    <property type="entry name" value="Rossmann-like_a/b/a_fold"/>
</dbReference>
<dbReference type="PANTHER" id="PTHR42770:SF11">
    <property type="entry name" value="INNER MEMBRANE TRANSPORT PROTEIN YBAT"/>
    <property type="match status" value="1"/>
</dbReference>
<evidence type="ECO:0000256" key="5">
    <source>
        <dbReference type="ARBA" id="ARBA00023136"/>
    </source>
</evidence>
<dbReference type="SUPFAM" id="SSF52402">
    <property type="entry name" value="Adenine nucleotide alpha hydrolases-like"/>
    <property type="match status" value="2"/>
</dbReference>
<evidence type="ECO:0000313" key="8">
    <source>
        <dbReference type="Proteomes" id="UP000465846"/>
    </source>
</evidence>
<feature type="transmembrane region" description="Helical" evidence="6">
    <location>
        <begin position="40"/>
        <end position="58"/>
    </location>
</feature>
<keyword evidence="4 6" id="KW-1133">Transmembrane helix</keyword>
<feature type="transmembrane region" description="Helical" evidence="6">
    <location>
        <begin position="187"/>
        <end position="208"/>
    </location>
</feature>
<evidence type="ECO:0000256" key="2">
    <source>
        <dbReference type="ARBA" id="ARBA00022475"/>
    </source>
</evidence>
<dbReference type="Pfam" id="PF13520">
    <property type="entry name" value="AA_permease_2"/>
    <property type="match status" value="1"/>
</dbReference>
<evidence type="ECO:0000256" key="1">
    <source>
        <dbReference type="ARBA" id="ARBA00004651"/>
    </source>
</evidence>
<dbReference type="RefSeq" id="WP_163487350.1">
    <property type="nucleotide sequence ID" value="NZ_CP048739.1"/>
</dbReference>
<evidence type="ECO:0000256" key="6">
    <source>
        <dbReference type="SAM" id="Phobius"/>
    </source>
</evidence>
<feature type="transmembrane region" description="Helical" evidence="6">
    <location>
        <begin position="401"/>
        <end position="420"/>
    </location>
</feature>
<evidence type="ECO:0000256" key="4">
    <source>
        <dbReference type="ARBA" id="ARBA00022989"/>
    </source>
</evidence>
<dbReference type="Gene3D" id="3.40.50.620">
    <property type="entry name" value="HUPs"/>
    <property type="match status" value="2"/>
</dbReference>
<dbReference type="AlphaFoldDB" id="A0A6C0UJG9"/>
<comment type="subcellular location">
    <subcellularLocation>
        <location evidence="1">Cell membrane</location>
        <topology evidence="1">Multi-pass membrane protein</topology>
    </subcellularLocation>
</comment>
<feature type="transmembrane region" description="Helical" evidence="6">
    <location>
        <begin position="317"/>
        <end position="338"/>
    </location>
</feature>
<dbReference type="Gene3D" id="1.20.1740.10">
    <property type="entry name" value="Amino acid/polyamine transporter I"/>
    <property type="match status" value="1"/>
</dbReference>
<dbReference type="GO" id="GO:0022857">
    <property type="term" value="F:transmembrane transporter activity"/>
    <property type="evidence" value="ECO:0007669"/>
    <property type="project" value="InterPro"/>
</dbReference>
<feature type="transmembrane region" description="Helical" evidence="6">
    <location>
        <begin position="148"/>
        <end position="167"/>
    </location>
</feature>
<proteinExistence type="predicted"/>
<accession>A0A6C0UJG9</accession>
<reference evidence="7 8" key="1">
    <citation type="submission" date="2020-02" db="EMBL/GenBank/DDBJ databases">
        <title>Whole genome sequence of Halogeometricum borinquense strain wsp4.</title>
        <authorList>
            <person name="Verma D.K."/>
            <person name="Gopal K."/>
            <person name="Prasad E.S."/>
        </authorList>
    </citation>
    <scope>NUCLEOTIDE SEQUENCE [LARGE SCALE GENOMIC DNA]</scope>
    <source>
        <strain evidence="8">wsp4</strain>
    </source>
</reference>
<dbReference type="GeneID" id="44080849"/>
<feature type="transmembrane region" description="Helical" evidence="6">
    <location>
        <begin position="122"/>
        <end position="141"/>
    </location>
</feature>
<feature type="transmembrane region" description="Helical" evidence="6">
    <location>
        <begin position="344"/>
        <end position="363"/>
    </location>
</feature>
<sequence>MPKELERDLGLFATITVSIGAMVGSGVFVLPGLAAAKAGPAVILAYFLAGVIALPAALSKAEMATAIPEAGGTYLYIDRAMGPLPGTIAGIGAWFSLVFKSAFALVGLGAYLLLYANVSSSFLTAVGLGVAILLLIVNVVGVKQTGRLQAAIVSLVLLSLVGFVADGSTYVSQSAYHPFFSHGSDGLLLATGFVFVSYAGVTKIASVAEEVENPGRNIPRAILGSVVLMMVLYTLVVFVIVGVTPPEVLYNGLTPMAAAAAQFGGPPARFGITVIAVLALMGMANAGILSSSRFPLAMSRDSLAPERFSRISDRFRTPVTAIVFTGVMLLGLVAFVPVDDLAKLASAFKILVFGFINIALVAFRESSLSWYDPEFVAPGYPWVQLFGVVGCAVLLTQMGLLPLVGAVGIIVVGTVWYRLYGRERTDREGAALDALRRSMSQQTLDRTEQAVEDGYENVLVAVADDSDPDHVRSLIHLGAAVAAANDGRVRAIEVETVPEQTTLSSVVKSEDDTFEQHVNEMCSGIDVPVVADGLVVHDPKRAVANVAAEMDAHVVFGEWEPDFLHANLLGSDVDWYMNHLPCDVGFFSGDTCETVSVVTVFVEPGIFNAAKVSVAMAIAEHDDAVLRFVTALGHDASPEQVGVAEEFYEQLVDVAPVTMEWELVRTGDRIETLVSEATDSDLVVLGTAPHSDLYTLLFGDVSTTISDRIDGNVLLFHPREPGTQTFLRKILERLVFRTGDSSSSVTVPNDSEGEPE</sequence>
<dbReference type="InterPro" id="IPR050367">
    <property type="entry name" value="APC_superfamily"/>
</dbReference>
<keyword evidence="5 6" id="KW-0472">Membrane</keyword>
<keyword evidence="3 6" id="KW-0812">Transmembrane</keyword>
<dbReference type="InterPro" id="IPR002293">
    <property type="entry name" value="AA/rel_permease1"/>
</dbReference>
<name>A0A6C0UJG9_9EURY</name>
<dbReference type="GO" id="GO:0005886">
    <property type="term" value="C:plasma membrane"/>
    <property type="evidence" value="ECO:0007669"/>
    <property type="project" value="UniProtKB-SubCell"/>
</dbReference>
<dbReference type="Proteomes" id="UP000465846">
    <property type="component" value="Chromosome"/>
</dbReference>
<protein>
    <submittedName>
        <fullName evidence="7">Amino acid permease</fullName>
    </submittedName>
</protein>
<gene>
    <name evidence="7" type="ORF">G3I44_15570</name>
</gene>
<dbReference type="EMBL" id="CP048739">
    <property type="protein sequence ID" value="QIB75585.1"/>
    <property type="molecule type" value="Genomic_DNA"/>
</dbReference>
<evidence type="ECO:0000256" key="3">
    <source>
        <dbReference type="ARBA" id="ARBA00022692"/>
    </source>
</evidence>
<feature type="transmembrane region" description="Helical" evidence="6">
    <location>
        <begin position="220"/>
        <end position="243"/>
    </location>
</feature>
<evidence type="ECO:0000313" key="7">
    <source>
        <dbReference type="EMBL" id="QIB75585.1"/>
    </source>
</evidence>
<feature type="transmembrane region" description="Helical" evidence="6">
    <location>
        <begin position="270"/>
        <end position="296"/>
    </location>
</feature>